<organism evidence="1 2">
    <name type="scientific">Rhodopirellula baltica WH47</name>
    <dbReference type="NCBI Taxonomy" id="991778"/>
    <lineage>
        <taxon>Bacteria</taxon>
        <taxon>Pseudomonadati</taxon>
        <taxon>Planctomycetota</taxon>
        <taxon>Planctomycetia</taxon>
        <taxon>Pirellulales</taxon>
        <taxon>Pirellulaceae</taxon>
        <taxon>Rhodopirellula</taxon>
    </lineage>
</organism>
<dbReference type="AlphaFoldDB" id="F2B0S3"/>
<evidence type="ECO:0000313" key="1">
    <source>
        <dbReference type="EMBL" id="EGF24466.1"/>
    </source>
</evidence>
<sequence>MNAAGFHFGFSIQDMPSCDIKSKCSTGKQATPRGNEAIAGKLKQLIATSAFVVRPRRCCNAMSPSRSLK</sequence>
<proteinExistence type="predicted"/>
<evidence type="ECO:0000313" key="2">
    <source>
        <dbReference type="Proteomes" id="UP000006222"/>
    </source>
</evidence>
<comment type="caution">
    <text evidence="1">The sequence shown here is derived from an EMBL/GenBank/DDBJ whole genome shotgun (WGS) entry which is preliminary data.</text>
</comment>
<reference evidence="1 2" key="1">
    <citation type="journal article" date="2013" name="Mar. Genomics">
        <title>Expression of sulfatases in Rhodopirellula baltica and the diversity of sulfatases in the genus Rhodopirellula.</title>
        <authorList>
            <person name="Wegner C.E."/>
            <person name="Richter-Heitmann T."/>
            <person name="Klindworth A."/>
            <person name="Klockow C."/>
            <person name="Richter M."/>
            <person name="Achstetter T."/>
            <person name="Glockner F.O."/>
            <person name="Harder J."/>
        </authorList>
    </citation>
    <scope>NUCLEOTIDE SEQUENCE [LARGE SCALE GENOMIC DNA]</scope>
    <source>
        <strain evidence="1 2">WH47</strain>
    </source>
</reference>
<dbReference type="Proteomes" id="UP000006222">
    <property type="component" value="Unassembled WGS sequence"/>
</dbReference>
<gene>
    <name evidence="1" type="ORF">RBWH47_04458</name>
</gene>
<protein>
    <submittedName>
        <fullName evidence="1">Uncharacterized protein</fullName>
    </submittedName>
</protein>
<accession>F2B0S3</accession>
<dbReference type="EMBL" id="AFAR01000287">
    <property type="protein sequence ID" value="EGF24466.1"/>
    <property type="molecule type" value="Genomic_DNA"/>
</dbReference>
<name>F2B0S3_RHOBT</name>